<keyword evidence="4" id="KW-1185">Reference proteome</keyword>
<feature type="compositionally biased region" description="Low complexity" evidence="1">
    <location>
        <begin position="72"/>
        <end position="95"/>
    </location>
</feature>
<feature type="region of interest" description="Disordered" evidence="1">
    <location>
        <begin position="1964"/>
        <end position="1983"/>
    </location>
</feature>
<dbReference type="GO" id="GO:0043291">
    <property type="term" value="C:RAVE complex"/>
    <property type="evidence" value="ECO:0007669"/>
    <property type="project" value="TreeGrafter"/>
</dbReference>
<dbReference type="GO" id="GO:0007035">
    <property type="term" value="P:vacuolar acidification"/>
    <property type="evidence" value="ECO:0007669"/>
    <property type="project" value="TreeGrafter"/>
</dbReference>
<dbReference type="Pfam" id="PF12234">
    <property type="entry name" value="Rav1p_C"/>
    <property type="match status" value="1"/>
</dbReference>
<feature type="region of interest" description="Disordered" evidence="1">
    <location>
        <begin position="72"/>
        <end position="103"/>
    </location>
</feature>
<feature type="region of interest" description="Disordered" evidence="1">
    <location>
        <begin position="3174"/>
        <end position="3205"/>
    </location>
</feature>
<evidence type="ECO:0000256" key="1">
    <source>
        <dbReference type="SAM" id="MobiDB-lite"/>
    </source>
</evidence>
<feature type="compositionally biased region" description="Polar residues" evidence="1">
    <location>
        <begin position="597"/>
        <end position="608"/>
    </location>
</feature>
<feature type="region of interest" description="Disordered" evidence="1">
    <location>
        <begin position="424"/>
        <end position="456"/>
    </location>
</feature>
<dbReference type="SUPFAM" id="SSF50978">
    <property type="entry name" value="WD40 repeat-like"/>
    <property type="match status" value="1"/>
</dbReference>
<feature type="compositionally biased region" description="Low complexity" evidence="1">
    <location>
        <begin position="446"/>
        <end position="456"/>
    </location>
</feature>
<dbReference type="Proteomes" id="UP001430356">
    <property type="component" value="Unassembled WGS sequence"/>
</dbReference>
<feature type="domain" description="RAVE complex protein Rav1 C-terminal" evidence="2">
    <location>
        <begin position="1371"/>
        <end position="1803"/>
    </location>
</feature>
<dbReference type="EMBL" id="JAECZO010000037">
    <property type="protein sequence ID" value="KAK7194492.1"/>
    <property type="molecule type" value="Genomic_DNA"/>
</dbReference>
<feature type="region of interest" description="Disordered" evidence="1">
    <location>
        <begin position="2612"/>
        <end position="2637"/>
    </location>
</feature>
<dbReference type="InterPro" id="IPR036322">
    <property type="entry name" value="WD40_repeat_dom_sf"/>
</dbReference>
<proteinExistence type="predicted"/>
<feature type="region of interest" description="Disordered" evidence="1">
    <location>
        <begin position="2481"/>
        <end position="2506"/>
    </location>
</feature>
<comment type="caution">
    <text evidence="3">The sequence shown here is derived from an EMBL/GenBank/DDBJ whole genome shotgun (WGS) entry which is preliminary data.</text>
</comment>
<feature type="compositionally biased region" description="Basic and acidic residues" evidence="1">
    <location>
        <begin position="2628"/>
        <end position="2637"/>
    </location>
</feature>
<sequence length="3298" mass="340441">MSGSSQPPHTPPRVLFPQTCTFDTHYMNHKGDLYTALITGGNRLLLLKNGVVLAQSGPLFDDAAAATSSTAAATTTTTAAAAPATTSSRTGAGTPSPAPPPQPARVCAVSVCRFTDDVVRVAVATTTEVLLYEFDDAGQLWRDTRAAAFWRTAEDSGGGVDTTAAAAAPLPSAAAASRYLAVHGRLGRSQGSATGAARPSESNGHHGTRGAPSMAPRSGGAVGRLRWRRIGVELFGITTAAAPASASARGGALSAATVAAAVVVPVRLSAPSRPSVVRAMDFVSEDTLCLVLGAEAVLIVLGNGSGGGSVGAAAGQLLVDRVVWRSMGAYRSLAVCRVNHHVALVLGHATMVVFPSRVVSADGQALMSSPASPSVVDGRRFAATASSTAASSFFNANPISSTAAAAVLGGLHANAMLGTGESRSSSVVPTPAFSPTSHPPLASGFPSAPGRTPAAAAAVDAPGPEAYMTLAERGLTTSVGIYHITDVRWHRVSTHTLLCVTCTHPQEETAYLMLYTVQSLSSTRRYTNVMEEHADGGWGLCRGGYDGDGAAGSSSGASALGRGADNIVQLVPAGVIALAYTPSAVPHAATSVGRSGGSTAAPGSTTDTSQHRRFLPGTPDAAASLSTSAATGTVWGDVPPPSVADMHTGLVPNFSRSAEANSLTSRMEFVHVEGDGTVRTSSYAFGRQKHASFAKQRAVGLACTALLQPLLRLYGALATVTVLPTWRTRPIELGHDTGTQPCAVEVMLSASRRYRMVLRFTSGVVLAVMVDLSAAVYRVECFLTLGAAPLLSLRAVAPLSDAAAAGVGAAGSSSVLLAGLLGWPAPTSPPPRSRTASVEAAAAGPAQSVWGAVLLQVEPSGMQARVLTVAPLSTVRLPSADDAVDGGGDDGGGGGGGGDGGAPPVPEQVAAPAVVTEDDVVAFMVRKCPDKLRFMAALLKAAQQDAGRLMTQLIAKYGPLEKDDAAVAVPAPATGSAAVAAPTASTTPALSRSPDALVSGCIGAGGEVLLLVRASAAYGDVDCAAALVRLRPPCLEELAPVHRLVAAGVGHIPFVPAAAEYVPLPVALQRLWRAPTPSGPQEQFASDVQAAVAACERHAAAVSAADAVQCELVRVAATAVEGGSTSVIRVRSPLSPATSLEGTAAQLHCLPLPASIDPRSVVRVAGALLVNHDVVVGVLCRGAQDDAGTAVLHLYGCPAVQSLAAPAAPPTSPASAFALEATLTAVAAFYLSSSGEVVVLRTPARTPPRFERWLRCFPSRTTDPADGGGGTGAVQGNDSFVYVQDSLWCPPCGTGHADAAATTVTALVTVDVAGAWEANVGGVSAAGHSRGATRPVIYATSHHTFLHVRQLPLRGGRRHCGAAGGAPDDAALPQYHPDSIMQLIGMARWAVLARVLRCVAEAARAVVVDTTDGSTASLVAPPPEEVARRLCTSAVARGFHDRPQVVPYEDVVRRVTPPLVSIAALREEDEEAGEGETAASSPSPLLSSAGARLHDLSATCGPLVHELTGLLPQVTLSGLKSTEQLKLLCILQALHDALPLSRGIDEAAARYLFYSRYMSLGRRLRLANADVPVAAAAASVPVSSVLHFEVGSTATRTVTTAAFVWAAMSDSQSTLVSLLFDRASTVFVDGGGSSGSGGSGVTHDLTWEQVEQSGVAFWLRAAADLRAMADRMARQQYHATKELPACALMYCAARKVGTLAALAKAQNNMRLHAFFSRDFAGDEHHRAAAAANAYAAISKNMPQYGAAFFLLAGDVRSAVQVLLQRCRSPSLALFVLRAAGDGVEDLPPQSQTLLEWYVTQRAAEAATCGALDMWEQTCLSWIDGGAPRSSAELAVQRRLRALEVIASHPTAHPEALCALRYARDSVAALAHRGHRFLSTPREVVCLLRLGRYCVAHRLRLNAYLHYRDAGVLLRRLRAEAAAVRAGALVGALRGDGVPRSGAPTPAAKMAADFNTGTLVFRGFGSDSDDGDEPGDDPVTGRAPRTNGAVAAVTAAAPADGLAVSFVLSDEAAAAAEAEVRYAYTVTGAARRPAREDSRHGAVRAGAYEDLLRRLLLSFTTASAFMITSSVAAAAAVAVPSLGDTASTSASPDEAAGVAGSPEPFHVLLTSLLRLLARESEHRQRGTNRAATVPSSCSGVSSASDGGWHALCVPLLHLLLGKAALLNANYVVLLALQQVPVSTEGVLAEAAADDDSSSSSGDGDGSGAPASSPLHRPLAAFFRLLEHHVRLRYRDACDANGVPRADAVEDNVGNCRDDDDDDSDDGRVHRNMFDAVLAAATAAEEASDRAGRVREAAPCAAGVSWSRRLAQTVATEAGVTDAAPPLRLTPSAQVSLLLSCCQAQLQLRLMEHLRQLARDDLDAGTITPTTRRAMDAGILYADALSPEAEAAVLQRRLVLSALLLDVTAQWTALSEECMMRLYVAQPQHAPGPLTDPNGTFLEAQQLVKLMRAVVVAAVLDTPLATPSHAVGFLTTAEPATAAPHVGAPDQASPPSPSSPRPRRSSTTWLQDNSLTLVELCMAQLELFWTLPAPILTQCPQLAAPTQAALGLLSESAASHASARALLERMVRPVEVAAADSLAERCGADRGARTPSPPPSLLTTLAAAITPASSPLRSWGESPTASPRRGWPDGPRRPESRAETYCPALSYMHLAWMRRHHTHALLRWLLLVVTLDRGAASQSGLLNTDRLILTHHSHSVTGVRFDASSCDSVVWTTEAGTSVGHGFRELLAGDNEEALATQATERNLATAAFTLGLAAQQDRLRLATHHAEQPHTPVVVAAVAAKAVLESRPRCGVAANAAPSSHPHLPFYLLRHRDGHLDLYPFASQECVASFCCALRHGQGSPTSATASGGDGGDADKSASAWLAWTPAAVAPLVHGRGLPPPSSPGVGAAGGVSTRRVERYAVTPVAFSPNGYSIAVGLSDGSIVGWRFAAAAVESPPAFHFPQLFTAFGVRACTFCGDRSSLLVAVGVAREPHGLHGTGAAASCRADARTAAAASPTVSSTASRQASTQLDAGEMVGEVLVLDTMLDTGAVTARCALPFTPTYAVFLTSLRAVLVVSVEGKLATYAVATGRLAVLGTVPVAAVLRSTLGPTMGAAAGAASAVRDSGAVHITCVARSAYDPLVALGTSNGLVLLLHMRHISAAMARAERRIREDGADVFVYYPPTASAGYEGVTAGGGSRRDGSKRPAAPQLTRGDAVSSPTSAAARMATEVAAPAMGDDYMDRLPEETVLSEATCVQVAPHVHPRCAVEDVTFSPSMLLAGLRDGTVMAASLISHATRACLTAGCAVATSLLECS</sequence>
<gene>
    <name evidence="3" type="ORF">NESM_000366000</name>
</gene>
<dbReference type="PANTHER" id="PTHR13950">
    <property type="entry name" value="RABCONNECTIN-RELATED"/>
    <property type="match status" value="1"/>
</dbReference>
<protein>
    <submittedName>
        <fullName evidence="3">RAVE protein 1 C terminal</fullName>
    </submittedName>
</protein>
<reference evidence="3 4" key="1">
    <citation type="journal article" date="2021" name="MBio">
        <title>A New Model Trypanosomatid, Novymonas esmeraldas: Genomic Perception of Its 'Candidatus Pandoraea novymonadis' Endosymbiont.</title>
        <authorList>
            <person name="Zakharova A."/>
            <person name="Saura A."/>
            <person name="Butenko A."/>
            <person name="Podesvova L."/>
            <person name="Warmusova S."/>
            <person name="Kostygov A.Y."/>
            <person name="Nenarokova A."/>
            <person name="Lukes J."/>
            <person name="Opperdoes F.R."/>
            <person name="Yurchenko V."/>
        </authorList>
    </citation>
    <scope>NUCLEOTIDE SEQUENCE [LARGE SCALE GENOMIC DNA]</scope>
    <source>
        <strain evidence="3 4">E262AT.01</strain>
    </source>
</reference>
<evidence type="ECO:0000259" key="2">
    <source>
        <dbReference type="Pfam" id="PF12234"/>
    </source>
</evidence>
<feature type="region of interest" description="Disordered" evidence="1">
    <location>
        <begin position="588"/>
        <end position="624"/>
    </location>
</feature>
<feature type="compositionally biased region" description="Polar residues" evidence="1">
    <location>
        <begin position="424"/>
        <end position="436"/>
    </location>
</feature>
<dbReference type="InterPro" id="IPR052208">
    <property type="entry name" value="DmX-like/RAVE_component"/>
</dbReference>
<feature type="compositionally biased region" description="Gly residues" evidence="1">
    <location>
        <begin position="889"/>
        <end position="901"/>
    </location>
</feature>
<feature type="compositionally biased region" description="Low complexity" evidence="1">
    <location>
        <begin position="2196"/>
        <end position="2211"/>
    </location>
</feature>
<feature type="region of interest" description="Disordered" evidence="1">
    <location>
        <begin position="189"/>
        <end position="220"/>
    </location>
</feature>
<feature type="compositionally biased region" description="Acidic residues" evidence="1">
    <location>
        <begin position="1966"/>
        <end position="1975"/>
    </location>
</feature>
<dbReference type="InterPro" id="IPR022033">
    <property type="entry name" value="Rav1p_C"/>
</dbReference>
<name>A0AAW0EKA5_9TRYP</name>
<evidence type="ECO:0000313" key="3">
    <source>
        <dbReference type="EMBL" id="KAK7194492.1"/>
    </source>
</evidence>
<evidence type="ECO:0000313" key="4">
    <source>
        <dbReference type="Proteomes" id="UP001430356"/>
    </source>
</evidence>
<organism evidence="3 4">
    <name type="scientific">Novymonas esmeraldas</name>
    <dbReference type="NCBI Taxonomy" id="1808958"/>
    <lineage>
        <taxon>Eukaryota</taxon>
        <taxon>Discoba</taxon>
        <taxon>Euglenozoa</taxon>
        <taxon>Kinetoplastea</taxon>
        <taxon>Metakinetoplastina</taxon>
        <taxon>Trypanosomatida</taxon>
        <taxon>Trypanosomatidae</taxon>
        <taxon>Novymonas</taxon>
    </lineage>
</organism>
<accession>A0AAW0EKA5</accession>
<dbReference type="PANTHER" id="PTHR13950:SF9">
    <property type="entry name" value="RABCONNECTIN-3A"/>
    <property type="match status" value="1"/>
</dbReference>
<feature type="region of interest" description="Disordered" evidence="1">
    <location>
        <begin position="2189"/>
        <end position="2211"/>
    </location>
</feature>
<feature type="region of interest" description="Disordered" evidence="1">
    <location>
        <begin position="878"/>
        <end position="907"/>
    </location>
</feature>